<keyword evidence="2" id="KW-1185">Reference proteome</keyword>
<evidence type="ECO:0000313" key="2">
    <source>
        <dbReference type="Proteomes" id="UP000198432"/>
    </source>
</evidence>
<dbReference type="RefSeq" id="WP_089318316.1">
    <property type="nucleotide sequence ID" value="NZ_FZOQ01000004.1"/>
</dbReference>
<dbReference type="AlphaFoldDB" id="A0A239DBT7"/>
<dbReference type="Pfam" id="PF22668">
    <property type="entry name" value="DUF7009"/>
    <property type="match status" value="1"/>
</dbReference>
<accession>A0A239DBT7</accession>
<name>A0A239DBT7_9BACT</name>
<proteinExistence type="predicted"/>
<sequence>MKIRILGNTIRFRLKQPEVDQFKKDGKVTEVIAFGARLEDQLCFSLALSSEPDLAISFQANTTTVHVPQALAEKWTSTDLVGFNGRLDTGKGQEVEVLVEKDFACLDAPEADNEGTYPNPKAAC</sequence>
<dbReference type="OrthoDB" id="7060517at2"/>
<reference evidence="2" key="1">
    <citation type="submission" date="2017-06" db="EMBL/GenBank/DDBJ databases">
        <authorList>
            <person name="Varghese N."/>
            <person name="Submissions S."/>
        </authorList>
    </citation>
    <scope>NUCLEOTIDE SEQUENCE [LARGE SCALE GENOMIC DNA]</scope>
    <source>
        <strain evidence="2">NKM1</strain>
    </source>
</reference>
<dbReference type="EMBL" id="FZOQ01000004">
    <property type="protein sequence ID" value="SNS29153.1"/>
    <property type="molecule type" value="Genomic_DNA"/>
</dbReference>
<gene>
    <name evidence="1" type="ORF">SAMN06296052_104131</name>
</gene>
<dbReference type="Proteomes" id="UP000198432">
    <property type="component" value="Unassembled WGS sequence"/>
</dbReference>
<dbReference type="InterPro" id="IPR053825">
    <property type="entry name" value="DUF7009"/>
</dbReference>
<evidence type="ECO:0000313" key="1">
    <source>
        <dbReference type="EMBL" id="SNS29153.1"/>
    </source>
</evidence>
<protein>
    <submittedName>
        <fullName evidence="1">Uncharacterized protein</fullName>
    </submittedName>
</protein>
<organism evidence="1 2">
    <name type="scientific">Pontibacter ummariensis</name>
    <dbReference type="NCBI Taxonomy" id="1610492"/>
    <lineage>
        <taxon>Bacteria</taxon>
        <taxon>Pseudomonadati</taxon>
        <taxon>Bacteroidota</taxon>
        <taxon>Cytophagia</taxon>
        <taxon>Cytophagales</taxon>
        <taxon>Hymenobacteraceae</taxon>
        <taxon>Pontibacter</taxon>
    </lineage>
</organism>